<dbReference type="FunFam" id="1.25.40.420:FF:000012">
    <property type="entry name" value="BTB/POZ and TAZ domain-containing protein 2"/>
    <property type="match status" value="1"/>
</dbReference>
<dbReference type="Gene3D" id="1.25.40.420">
    <property type="match status" value="1"/>
</dbReference>
<organism evidence="7 8">
    <name type="scientific">Vitis rotundifolia</name>
    <name type="common">Muscadine grape</name>
    <dbReference type="NCBI Taxonomy" id="103349"/>
    <lineage>
        <taxon>Eukaryota</taxon>
        <taxon>Viridiplantae</taxon>
        <taxon>Streptophyta</taxon>
        <taxon>Embryophyta</taxon>
        <taxon>Tracheophyta</taxon>
        <taxon>Spermatophyta</taxon>
        <taxon>Magnoliopsida</taxon>
        <taxon>eudicotyledons</taxon>
        <taxon>Gunneridae</taxon>
        <taxon>Pentapetalae</taxon>
        <taxon>rosids</taxon>
        <taxon>Vitales</taxon>
        <taxon>Vitaceae</taxon>
        <taxon>Viteae</taxon>
        <taxon>Vitis</taxon>
    </lineage>
</organism>
<dbReference type="InterPro" id="IPR000197">
    <property type="entry name" value="Znf_TAZ"/>
</dbReference>
<dbReference type="GO" id="GO:0006355">
    <property type="term" value="P:regulation of DNA-templated transcription"/>
    <property type="evidence" value="ECO:0007669"/>
    <property type="project" value="UniProtKB-ARBA"/>
</dbReference>
<dbReference type="PANTHER" id="PTHR46287:SF4">
    <property type="entry name" value="BTB_POZ AND TAZ DOMAIN-CONTAINING PROTEIN 2"/>
    <property type="match status" value="1"/>
</dbReference>
<dbReference type="InterPro" id="IPR000210">
    <property type="entry name" value="BTB/POZ_dom"/>
</dbReference>
<evidence type="ECO:0000256" key="2">
    <source>
        <dbReference type="ARBA" id="ARBA00022723"/>
    </source>
</evidence>
<evidence type="ECO:0000256" key="4">
    <source>
        <dbReference type="ARBA" id="ARBA00022786"/>
    </source>
</evidence>
<evidence type="ECO:0000313" key="8">
    <source>
        <dbReference type="Proteomes" id="UP001168098"/>
    </source>
</evidence>
<dbReference type="GO" id="GO:0008270">
    <property type="term" value="F:zinc ion binding"/>
    <property type="evidence" value="ECO:0007669"/>
    <property type="project" value="UniProtKB-KW"/>
</dbReference>
<reference evidence="7 8" key="1">
    <citation type="journal article" date="2023" name="BMC Biotechnol.">
        <title>Vitis rotundifolia cv Carlos genome sequencing.</title>
        <authorList>
            <person name="Huff M."/>
            <person name="Hulse-Kemp A."/>
            <person name="Scheffler B."/>
            <person name="Youngblood R."/>
            <person name="Simpson S."/>
            <person name="Babiker E."/>
            <person name="Staton M."/>
        </authorList>
    </citation>
    <scope>NUCLEOTIDE SEQUENCE [LARGE SCALE GENOMIC DNA]</scope>
    <source>
        <tissue evidence="7">Leaf</tissue>
    </source>
</reference>
<dbReference type="GO" id="GO:0009751">
    <property type="term" value="P:response to salicylic acid"/>
    <property type="evidence" value="ECO:0007669"/>
    <property type="project" value="UniProtKB-ARBA"/>
</dbReference>
<dbReference type="EMBL" id="JARBHA010000017">
    <property type="protein sequence ID" value="KAJ9677962.1"/>
    <property type="molecule type" value="Genomic_DNA"/>
</dbReference>
<keyword evidence="3" id="KW-0863">Zinc-finger</keyword>
<dbReference type="Proteomes" id="UP001168098">
    <property type="component" value="Unassembled WGS sequence"/>
</dbReference>
<evidence type="ECO:0000259" key="6">
    <source>
        <dbReference type="SMART" id="SM00551"/>
    </source>
</evidence>
<comment type="caution">
    <text evidence="7">The sequence shown here is derived from an EMBL/GenBank/DDBJ whole genome shotgun (WGS) entry which is preliminary data.</text>
</comment>
<dbReference type="GO" id="GO:0005516">
    <property type="term" value="F:calmodulin binding"/>
    <property type="evidence" value="ECO:0007669"/>
    <property type="project" value="UniProtKB-ARBA"/>
</dbReference>
<dbReference type="GO" id="GO:0005634">
    <property type="term" value="C:nucleus"/>
    <property type="evidence" value="ECO:0007669"/>
    <property type="project" value="TreeGrafter"/>
</dbReference>
<dbReference type="SMART" id="SM00551">
    <property type="entry name" value="ZnF_TAZ"/>
    <property type="match status" value="1"/>
</dbReference>
<keyword evidence="4" id="KW-0833">Ubl conjugation pathway</keyword>
<evidence type="ECO:0000256" key="5">
    <source>
        <dbReference type="ARBA" id="ARBA00022833"/>
    </source>
</evidence>
<sequence length="333" mass="38631">MSFDCLSYICCFGIGFLSLELKASVSPVLENILDRPRKYRRSEKIIPILGVPCDAVLAFVRFLYSSRCTDDEMETYGIHLLALSHVFLVPQLKQRCTKGLAERLTNDNVVDVLQLARLCDAPDLYIKCMRLISDHFKTVEKTEGWMFLQDHDPHLELEIMQFMEESESRKKRSRRRREERCLYLQLSEAMDCLEHIYTEGCTSVGPCHLEPTTKKGPCGKFSTCHGLQMLIKHFATCKKRVNGGCSRCKRMWQLLRLHSSICDQTDSCRVPLCRQFKLKAQQVKKGEDARWKLLVRKVVSAKAMSSLSLPKRKREEEPRQTLDHRHGIRSFRL</sequence>
<dbReference type="InterPro" id="IPR035898">
    <property type="entry name" value="TAZ_dom_sf"/>
</dbReference>
<dbReference type="FunFam" id="1.20.1020.10:FF:000007">
    <property type="entry name" value="BTB/POZ and TAZ domain-containing protein 2"/>
    <property type="match status" value="1"/>
</dbReference>
<proteinExistence type="predicted"/>
<evidence type="ECO:0000256" key="3">
    <source>
        <dbReference type="ARBA" id="ARBA00022771"/>
    </source>
</evidence>
<dbReference type="InterPro" id="IPR044513">
    <property type="entry name" value="BT1/2/3/4/5"/>
</dbReference>
<dbReference type="CDD" id="cd14733">
    <property type="entry name" value="BACK"/>
    <property type="match status" value="1"/>
</dbReference>
<accession>A0AA39DD77</accession>
<dbReference type="GO" id="GO:0009725">
    <property type="term" value="P:response to hormone"/>
    <property type="evidence" value="ECO:0007669"/>
    <property type="project" value="UniProtKB-ARBA"/>
</dbReference>
<evidence type="ECO:0000256" key="1">
    <source>
        <dbReference type="ARBA" id="ARBA00004906"/>
    </source>
</evidence>
<protein>
    <recommendedName>
        <fullName evidence="6">TAZ-type domain-containing protein</fullName>
    </recommendedName>
</protein>
<dbReference type="Pfam" id="PF02135">
    <property type="entry name" value="zf-TAZ"/>
    <property type="match status" value="1"/>
</dbReference>
<dbReference type="SUPFAM" id="SSF57933">
    <property type="entry name" value="TAZ domain"/>
    <property type="match status" value="1"/>
</dbReference>
<dbReference type="Gene3D" id="1.20.1020.10">
    <property type="entry name" value="TAZ domain"/>
    <property type="match status" value="1"/>
</dbReference>
<keyword evidence="8" id="KW-1185">Reference proteome</keyword>
<keyword evidence="5" id="KW-0862">Zinc</keyword>
<dbReference type="AlphaFoldDB" id="A0AA39DD77"/>
<dbReference type="SUPFAM" id="SSF54695">
    <property type="entry name" value="POZ domain"/>
    <property type="match status" value="1"/>
</dbReference>
<keyword evidence="2" id="KW-0479">Metal-binding</keyword>
<gene>
    <name evidence="7" type="ORF">PVL29_022753</name>
</gene>
<dbReference type="InterPro" id="IPR011333">
    <property type="entry name" value="SKP1/BTB/POZ_sf"/>
</dbReference>
<comment type="pathway">
    <text evidence="1">Protein modification; protein ubiquitination.</text>
</comment>
<dbReference type="PANTHER" id="PTHR46287">
    <property type="entry name" value="BTB/POZ AND TAZ DOMAIN-CONTAINING PROTEIN 3-RELATED"/>
    <property type="match status" value="1"/>
</dbReference>
<feature type="domain" description="TAZ-type" evidence="6">
    <location>
        <begin position="180"/>
        <end position="274"/>
    </location>
</feature>
<dbReference type="Gene3D" id="3.30.710.10">
    <property type="entry name" value="Potassium Channel Kv1.1, Chain A"/>
    <property type="match status" value="1"/>
</dbReference>
<evidence type="ECO:0000313" key="7">
    <source>
        <dbReference type="EMBL" id="KAJ9677962.1"/>
    </source>
</evidence>
<dbReference type="GO" id="GO:0042542">
    <property type="term" value="P:response to hydrogen peroxide"/>
    <property type="evidence" value="ECO:0007669"/>
    <property type="project" value="UniProtKB-ARBA"/>
</dbReference>
<name>A0AA39DD77_VITRO</name>
<dbReference type="Pfam" id="PF00651">
    <property type="entry name" value="BTB"/>
    <property type="match status" value="1"/>
</dbReference>